<feature type="domain" description="ABC3 transporter permease C-terminal" evidence="8">
    <location>
        <begin position="2"/>
        <end position="82"/>
    </location>
</feature>
<evidence type="ECO:0000313" key="10">
    <source>
        <dbReference type="Proteomes" id="UP000034783"/>
    </source>
</evidence>
<dbReference type="EMBL" id="LCJD01000038">
    <property type="protein sequence ID" value="KKT68649.1"/>
    <property type="molecule type" value="Genomic_DNA"/>
</dbReference>
<name>A0A0G1M9R5_UNCKA</name>
<evidence type="ECO:0000256" key="6">
    <source>
        <dbReference type="ARBA" id="ARBA00038076"/>
    </source>
</evidence>
<protein>
    <recommendedName>
        <fullName evidence="8">ABC3 transporter permease C-terminal domain-containing protein</fullName>
    </recommendedName>
</protein>
<reference evidence="9 10" key="1">
    <citation type="journal article" date="2015" name="Nature">
        <title>rRNA introns, odd ribosomes, and small enigmatic genomes across a large radiation of phyla.</title>
        <authorList>
            <person name="Brown C.T."/>
            <person name="Hug L.A."/>
            <person name="Thomas B.C."/>
            <person name="Sharon I."/>
            <person name="Castelle C.J."/>
            <person name="Singh A."/>
            <person name="Wilkins M.J."/>
            <person name="Williams K.H."/>
            <person name="Banfield J.F."/>
        </authorList>
    </citation>
    <scope>NUCLEOTIDE SEQUENCE [LARGE SCALE GENOMIC DNA]</scope>
</reference>
<comment type="subcellular location">
    <subcellularLocation>
        <location evidence="1">Cell membrane</location>
        <topology evidence="1">Multi-pass membrane protein</topology>
    </subcellularLocation>
</comment>
<feature type="transmembrane region" description="Helical" evidence="7">
    <location>
        <begin position="12"/>
        <end position="38"/>
    </location>
</feature>
<evidence type="ECO:0000256" key="2">
    <source>
        <dbReference type="ARBA" id="ARBA00022475"/>
    </source>
</evidence>
<evidence type="ECO:0000259" key="8">
    <source>
        <dbReference type="Pfam" id="PF02687"/>
    </source>
</evidence>
<dbReference type="InterPro" id="IPR003838">
    <property type="entry name" value="ABC3_permease_C"/>
</dbReference>
<dbReference type="PANTHER" id="PTHR30572:SF4">
    <property type="entry name" value="ABC TRANSPORTER PERMEASE YTRF"/>
    <property type="match status" value="1"/>
</dbReference>
<gene>
    <name evidence="9" type="ORF">UW65_C0038G0007</name>
</gene>
<sequence>MALGAKSKTIIMQFLTEAIVLTIIGGMLGVILGVGASLALTKVMSLPTTIAYESIGLAVFVSCLIGIVFGWYPAYKASKLQPIEALRYE</sequence>
<evidence type="ECO:0000256" key="4">
    <source>
        <dbReference type="ARBA" id="ARBA00022989"/>
    </source>
</evidence>
<evidence type="ECO:0000313" key="9">
    <source>
        <dbReference type="EMBL" id="KKT68649.1"/>
    </source>
</evidence>
<proteinExistence type="inferred from homology"/>
<keyword evidence="3 7" id="KW-0812">Transmembrane</keyword>
<dbReference type="AlphaFoldDB" id="A0A0G1M9R5"/>
<organism evidence="9 10">
    <name type="scientific">candidate division WWE3 bacterium GW2011_GWB1_44_4</name>
    <dbReference type="NCBI Taxonomy" id="1619116"/>
    <lineage>
        <taxon>Bacteria</taxon>
        <taxon>Katanobacteria</taxon>
    </lineage>
</organism>
<evidence type="ECO:0000256" key="7">
    <source>
        <dbReference type="SAM" id="Phobius"/>
    </source>
</evidence>
<evidence type="ECO:0000256" key="5">
    <source>
        <dbReference type="ARBA" id="ARBA00023136"/>
    </source>
</evidence>
<keyword evidence="2" id="KW-1003">Cell membrane</keyword>
<evidence type="ECO:0000256" key="3">
    <source>
        <dbReference type="ARBA" id="ARBA00022692"/>
    </source>
</evidence>
<dbReference type="InterPro" id="IPR050250">
    <property type="entry name" value="Macrolide_Exporter_MacB"/>
</dbReference>
<comment type="caution">
    <text evidence="9">The sequence shown here is derived from an EMBL/GenBank/DDBJ whole genome shotgun (WGS) entry which is preliminary data.</text>
</comment>
<dbReference type="GO" id="GO:0005886">
    <property type="term" value="C:plasma membrane"/>
    <property type="evidence" value="ECO:0007669"/>
    <property type="project" value="UniProtKB-SubCell"/>
</dbReference>
<dbReference type="PANTHER" id="PTHR30572">
    <property type="entry name" value="MEMBRANE COMPONENT OF TRANSPORTER-RELATED"/>
    <property type="match status" value="1"/>
</dbReference>
<accession>A0A0G1M9R5</accession>
<dbReference type="GO" id="GO:0022857">
    <property type="term" value="F:transmembrane transporter activity"/>
    <property type="evidence" value="ECO:0007669"/>
    <property type="project" value="TreeGrafter"/>
</dbReference>
<keyword evidence="5 7" id="KW-0472">Membrane</keyword>
<keyword evidence="4 7" id="KW-1133">Transmembrane helix</keyword>
<comment type="similarity">
    <text evidence="6">Belongs to the ABC-4 integral membrane protein family.</text>
</comment>
<dbReference type="Proteomes" id="UP000034783">
    <property type="component" value="Unassembled WGS sequence"/>
</dbReference>
<feature type="transmembrane region" description="Helical" evidence="7">
    <location>
        <begin position="50"/>
        <end position="72"/>
    </location>
</feature>
<evidence type="ECO:0000256" key="1">
    <source>
        <dbReference type="ARBA" id="ARBA00004651"/>
    </source>
</evidence>
<dbReference type="Pfam" id="PF02687">
    <property type="entry name" value="FtsX"/>
    <property type="match status" value="1"/>
</dbReference>